<proteinExistence type="inferred from homology"/>
<evidence type="ECO:0000256" key="1">
    <source>
        <dbReference type="ARBA" id="ARBA00009437"/>
    </source>
</evidence>
<dbReference type="PANTHER" id="PTHR30346">
    <property type="entry name" value="TRANSCRIPTIONAL DUAL REGULATOR HCAR-RELATED"/>
    <property type="match status" value="1"/>
</dbReference>
<evidence type="ECO:0000259" key="5">
    <source>
        <dbReference type="PROSITE" id="PS50931"/>
    </source>
</evidence>
<evidence type="ECO:0000313" key="6">
    <source>
        <dbReference type="EMBL" id="MBC9178919.1"/>
    </source>
</evidence>
<dbReference type="InterPro" id="IPR036390">
    <property type="entry name" value="WH_DNA-bd_sf"/>
</dbReference>
<sequence>MAVARHGSFRRAADALGLSQSTVSRRVHLLERRLGVPIFERNRTGTHLTSAGERFIREAEFGAERLHQAAMELGAVQRGDTGELRIGVTSSMATGFLANVLGLFTARFPSIVLTFEEASSQANAASVLDSRLDVAFILGTPQLPNHQTRRLWDEEVYFVIPATHKFAGRSQITWRDARHETFLVHAGGAGEESEDHLIRRVSALGFRPKIIRQKASREYIFSLVALGCGIAITTSSAEGLLDKGVKLVRAGDGVETVALSAVWLEHSPNPALRKLLNVCDSLVFQR</sequence>
<dbReference type="PANTHER" id="PTHR30346:SF0">
    <property type="entry name" value="HCA OPERON TRANSCRIPTIONAL ACTIVATOR HCAR"/>
    <property type="match status" value="1"/>
</dbReference>
<evidence type="ECO:0000256" key="4">
    <source>
        <dbReference type="ARBA" id="ARBA00023163"/>
    </source>
</evidence>
<dbReference type="SUPFAM" id="SSF53850">
    <property type="entry name" value="Periplasmic binding protein-like II"/>
    <property type="match status" value="1"/>
</dbReference>
<dbReference type="InterPro" id="IPR005119">
    <property type="entry name" value="LysR_subst-bd"/>
</dbReference>
<dbReference type="PROSITE" id="PS50931">
    <property type="entry name" value="HTH_LYSR"/>
    <property type="match status" value="1"/>
</dbReference>
<protein>
    <submittedName>
        <fullName evidence="6">LysR family transcriptional regulator</fullName>
    </submittedName>
</protein>
<evidence type="ECO:0000256" key="3">
    <source>
        <dbReference type="ARBA" id="ARBA00023125"/>
    </source>
</evidence>
<dbReference type="Gene3D" id="1.10.10.10">
    <property type="entry name" value="Winged helix-like DNA-binding domain superfamily/Winged helix DNA-binding domain"/>
    <property type="match status" value="1"/>
</dbReference>
<feature type="domain" description="HTH lysR-type" evidence="5">
    <location>
        <begin position="1"/>
        <end position="49"/>
    </location>
</feature>
<dbReference type="InterPro" id="IPR000847">
    <property type="entry name" value="LysR_HTH_N"/>
</dbReference>
<keyword evidence="4" id="KW-0804">Transcription</keyword>
<evidence type="ECO:0000256" key="2">
    <source>
        <dbReference type="ARBA" id="ARBA00023015"/>
    </source>
</evidence>
<keyword evidence="2" id="KW-0805">Transcription regulation</keyword>
<dbReference type="CDD" id="cd08414">
    <property type="entry name" value="PBP2_LTTR_aromatics_like"/>
    <property type="match status" value="1"/>
</dbReference>
<dbReference type="SUPFAM" id="SSF46785">
    <property type="entry name" value="Winged helix' DNA-binding domain"/>
    <property type="match status" value="1"/>
</dbReference>
<accession>A0ABR7RB55</accession>
<dbReference type="Pfam" id="PF03466">
    <property type="entry name" value="LysR_substrate"/>
    <property type="match status" value="1"/>
</dbReference>
<comment type="caution">
    <text evidence="6">The sequence shown here is derived from an EMBL/GenBank/DDBJ whole genome shotgun (WGS) entry which is preliminary data.</text>
</comment>
<name>A0ABR7RB55_9PROT</name>
<keyword evidence="7" id="KW-1185">Reference proteome</keyword>
<comment type="similarity">
    <text evidence="1">Belongs to the LysR transcriptional regulatory family.</text>
</comment>
<dbReference type="Gene3D" id="3.40.190.10">
    <property type="entry name" value="Periplasmic binding protein-like II"/>
    <property type="match status" value="2"/>
</dbReference>
<keyword evidence="3" id="KW-0238">DNA-binding</keyword>
<dbReference type="Proteomes" id="UP000603940">
    <property type="component" value="Unassembled WGS sequence"/>
</dbReference>
<dbReference type="InterPro" id="IPR036388">
    <property type="entry name" value="WH-like_DNA-bd_sf"/>
</dbReference>
<gene>
    <name evidence="6" type="ORF">IBL25_18400</name>
</gene>
<evidence type="ECO:0000313" key="7">
    <source>
        <dbReference type="Proteomes" id="UP000603940"/>
    </source>
</evidence>
<dbReference type="EMBL" id="JACTUZ010000106">
    <property type="protein sequence ID" value="MBC9178919.1"/>
    <property type="molecule type" value="Genomic_DNA"/>
</dbReference>
<dbReference type="Pfam" id="PF00126">
    <property type="entry name" value="HTH_1"/>
    <property type="match status" value="1"/>
</dbReference>
<organism evidence="6 7">
    <name type="scientific">Pseudoroseomonas ludipueritiae</name>
    <dbReference type="NCBI Taxonomy" id="198093"/>
    <lineage>
        <taxon>Bacteria</taxon>
        <taxon>Pseudomonadati</taxon>
        <taxon>Pseudomonadota</taxon>
        <taxon>Alphaproteobacteria</taxon>
        <taxon>Acetobacterales</taxon>
        <taxon>Acetobacteraceae</taxon>
        <taxon>Pseudoroseomonas</taxon>
    </lineage>
</organism>
<dbReference type="PRINTS" id="PR00039">
    <property type="entry name" value="HTHLYSR"/>
</dbReference>
<reference evidence="6 7" key="1">
    <citation type="journal article" date="2009" name="Int. J. Syst. Evol. Microbiol.">
        <title>Transfer of Teichococcus ludipueritiae and Muricoccus roseus to the genus Roseomonas, as Roseomonas ludipueritiae comb. nov. and Roseomonas rosea comb. nov., respectively, and emended description of the genus Roseomonas.</title>
        <authorList>
            <person name="Sanchez-Porro C."/>
            <person name="Gallego V."/>
            <person name="Busse H.J."/>
            <person name="Kampfer P."/>
            <person name="Ventosa A."/>
        </authorList>
    </citation>
    <scope>NUCLEOTIDE SEQUENCE [LARGE SCALE GENOMIC DNA]</scope>
    <source>
        <strain evidence="6 7">DSM 14915</strain>
    </source>
</reference>